<evidence type="ECO:0000313" key="3">
    <source>
        <dbReference type="Proteomes" id="UP000672934"/>
    </source>
</evidence>
<sequence length="151" mass="16830">MTKMLRWSPEQLAAHQARQPKPAPAVQSKADRAAAVLKRNQAKGRLPRGTMNKTETRYSVYLDQQKLAGGVLWWSFEGIKLMLAKNTSITIDFAVMSASGVLEMHDVKGAKAMIEDDARAKTKIAAALYPFVFKFVYPAEKGSDVWTEEEV</sequence>
<comment type="caution">
    <text evidence="2">The sequence shown here is derived from an EMBL/GenBank/DDBJ whole genome shotgun (WGS) entry which is preliminary data.</text>
</comment>
<evidence type="ECO:0000256" key="1">
    <source>
        <dbReference type="SAM" id="MobiDB-lite"/>
    </source>
</evidence>
<organism evidence="2 3">
    <name type="scientific">Cupriavidus yeoncheonensis</name>
    <dbReference type="NCBI Taxonomy" id="1462994"/>
    <lineage>
        <taxon>Bacteria</taxon>
        <taxon>Pseudomonadati</taxon>
        <taxon>Pseudomonadota</taxon>
        <taxon>Betaproteobacteria</taxon>
        <taxon>Burkholderiales</taxon>
        <taxon>Burkholderiaceae</taxon>
        <taxon>Cupriavidus</taxon>
    </lineage>
</organism>
<evidence type="ECO:0008006" key="4">
    <source>
        <dbReference type="Google" id="ProtNLM"/>
    </source>
</evidence>
<feature type="region of interest" description="Disordered" evidence="1">
    <location>
        <begin position="1"/>
        <end position="27"/>
    </location>
</feature>
<gene>
    <name evidence="2" type="ORF">LMG31506_00213</name>
</gene>
<proteinExistence type="predicted"/>
<keyword evidence="3" id="KW-1185">Reference proteome</keyword>
<accession>A0A916IP59</accession>
<evidence type="ECO:0000313" key="2">
    <source>
        <dbReference type="EMBL" id="CAG2126869.1"/>
    </source>
</evidence>
<dbReference type="EMBL" id="CAJPUY010000001">
    <property type="protein sequence ID" value="CAG2126869.1"/>
    <property type="molecule type" value="Genomic_DNA"/>
</dbReference>
<name>A0A916IP59_9BURK</name>
<reference evidence="2" key="1">
    <citation type="submission" date="2021-03" db="EMBL/GenBank/DDBJ databases">
        <authorList>
            <person name="Peeters C."/>
        </authorList>
    </citation>
    <scope>NUCLEOTIDE SEQUENCE</scope>
    <source>
        <strain evidence="2">LMG 31506</strain>
    </source>
</reference>
<protein>
    <recommendedName>
        <fullName evidence="4">DUF1064 domain-containing protein</fullName>
    </recommendedName>
</protein>
<dbReference type="Proteomes" id="UP000672934">
    <property type="component" value="Unassembled WGS sequence"/>
</dbReference>
<dbReference type="AlphaFoldDB" id="A0A916IP59"/>
<dbReference type="RefSeq" id="WP_230426694.1">
    <property type="nucleotide sequence ID" value="NZ_CAJPUY010000001.1"/>
</dbReference>